<evidence type="ECO:0000313" key="4">
    <source>
        <dbReference type="Proteomes" id="UP000279236"/>
    </source>
</evidence>
<comment type="caution">
    <text evidence="3">The sequence shown here is derived from an EMBL/GenBank/DDBJ whole genome shotgun (WGS) entry which is preliminary data.</text>
</comment>
<keyword evidence="1" id="KW-0472">Membrane</keyword>
<proteinExistence type="predicted"/>
<dbReference type="GeneID" id="39593201"/>
<dbReference type="Proteomes" id="UP000279236">
    <property type="component" value="Unassembled WGS sequence"/>
</dbReference>
<keyword evidence="1" id="KW-0812">Transmembrane</keyword>
<keyword evidence="2" id="KW-0732">Signal</keyword>
<keyword evidence="1" id="KW-1133">Transmembrane helix</keyword>
<gene>
    <name evidence="3" type="ORF">EHS24_008658</name>
</gene>
<evidence type="ECO:0000313" key="3">
    <source>
        <dbReference type="EMBL" id="RSH81221.1"/>
    </source>
</evidence>
<feature type="transmembrane region" description="Helical" evidence="1">
    <location>
        <begin position="235"/>
        <end position="258"/>
    </location>
</feature>
<evidence type="ECO:0000256" key="2">
    <source>
        <dbReference type="SAM" id="SignalP"/>
    </source>
</evidence>
<evidence type="ECO:0000256" key="1">
    <source>
        <dbReference type="SAM" id="Phobius"/>
    </source>
</evidence>
<dbReference type="RefSeq" id="XP_028475940.1">
    <property type="nucleotide sequence ID" value="XM_028623966.1"/>
</dbReference>
<dbReference type="OrthoDB" id="10029326at2759"/>
<reference evidence="3 4" key="1">
    <citation type="submission" date="2018-11" db="EMBL/GenBank/DDBJ databases">
        <title>Genome sequence of Apiotrichum porosum DSM 27194.</title>
        <authorList>
            <person name="Aliyu H."/>
            <person name="Gorte O."/>
            <person name="Ochsenreither K."/>
        </authorList>
    </citation>
    <scope>NUCLEOTIDE SEQUENCE [LARGE SCALE GENOMIC DNA]</scope>
    <source>
        <strain evidence="3 4">DSM 27194</strain>
    </source>
</reference>
<keyword evidence="4" id="KW-1185">Reference proteome</keyword>
<sequence length="282" mass="30196">MVRLSPIIGASSALLFASSAAAFRDTSPLLAWSSTPNEALNEASSEVTTGAIAADAVFGSLPSVGCDWDVVMVVHMDEANTDNAQLHQSHVAGLTLPYESSKADLHIPFLVRPERKSLDTSVEDWAKQCGAELVDEYTPSVTGGRTFVYYNAEHGDVALPSGLPEKHLVVLVGTRDLTKRQFDEEIPFEAENEAEEEVATEAPVKVAAPGNGTTAPGNGTDGSYPDYFDIFTTPLITALLVSFGLLLPILLFGIYSLAGIQVPPRMMEIGKSLSVNKDRKDQ</sequence>
<protein>
    <recommendedName>
        <fullName evidence="5">Protein BIG1</fullName>
    </recommendedName>
</protein>
<organism evidence="3 4">
    <name type="scientific">Apiotrichum porosum</name>
    <dbReference type="NCBI Taxonomy" id="105984"/>
    <lineage>
        <taxon>Eukaryota</taxon>
        <taxon>Fungi</taxon>
        <taxon>Dikarya</taxon>
        <taxon>Basidiomycota</taxon>
        <taxon>Agaricomycotina</taxon>
        <taxon>Tremellomycetes</taxon>
        <taxon>Trichosporonales</taxon>
        <taxon>Trichosporonaceae</taxon>
        <taxon>Apiotrichum</taxon>
    </lineage>
</organism>
<feature type="signal peptide" evidence="2">
    <location>
        <begin position="1"/>
        <end position="22"/>
    </location>
</feature>
<accession>A0A427XR09</accession>
<evidence type="ECO:0008006" key="5">
    <source>
        <dbReference type="Google" id="ProtNLM"/>
    </source>
</evidence>
<name>A0A427XR09_9TREE</name>
<feature type="chain" id="PRO_5019018044" description="Protein BIG1" evidence="2">
    <location>
        <begin position="23"/>
        <end position="282"/>
    </location>
</feature>
<dbReference type="EMBL" id="RSCE01000007">
    <property type="protein sequence ID" value="RSH81221.1"/>
    <property type="molecule type" value="Genomic_DNA"/>
</dbReference>
<dbReference type="AlphaFoldDB" id="A0A427XR09"/>